<keyword evidence="3" id="KW-1185">Reference proteome</keyword>
<feature type="compositionally biased region" description="Basic and acidic residues" evidence="1">
    <location>
        <begin position="1"/>
        <end position="13"/>
    </location>
</feature>
<dbReference type="Proteomes" id="UP000622638">
    <property type="component" value="Unassembled WGS sequence"/>
</dbReference>
<organism evidence="2 3">
    <name type="scientific">Pseudoduganella buxea</name>
    <dbReference type="NCBI Taxonomy" id="1949069"/>
    <lineage>
        <taxon>Bacteria</taxon>
        <taxon>Pseudomonadati</taxon>
        <taxon>Pseudomonadota</taxon>
        <taxon>Betaproteobacteria</taxon>
        <taxon>Burkholderiales</taxon>
        <taxon>Oxalobacteraceae</taxon>
        <taxon>Telluria group</taxon>
        <taxon>Pseudoduganella</taxon>
    </lineage>
</organism>
<evidence type="ECO:0000313" key="2">
    <source>
        <dbReference type="EMBL" id="GGC21207.1"/>
    </source>
</evidence>
<evidence type="ECO:0000313" key="3">
    <source>
        <dbReference type="Proteomes" id="UP000622638"/>
    </source>
</evidence>
<reference evidence="3" key="1">
    <citation type="journal article" date="2019" name="Int. J. Syst. Evol. Microbiol.">
        <title>The Global Catalogue of Microorganisms (GCM) 10K type strain sequencing project: providing services to taxonomists for standard genome sequencing and annotation.</title>
        <authorList>
            <consortium name="The Broad Institute Genomics Platform"/>
            <consortium name="The Broad Institute Genome Sequencing Center for Infectious Disease"/>
            <person name="Wu L."/>
            <person name="Ma J."/>
        </authorList>
    </citation>
    <scope>NUCLEOTIDE SEQUENCE [LARGE SCALE GENOMIC DNA]</scope>
    <source>
        <strain evidence="3">CGMCC 1.15931</strain>
    </source>
</reference>
<proteinExistence type="predicted"/>
<protein>
    <submittedName>
        <fullName evidence="2">Uncharacterized protein</fullName>
    </submittedName>
</protein>
<evidence type="ECO:0000256" key="1">
    <source>
        <dbReference type="SAM" id="MobiDB-lite"/>
    </source>
</evidence>
<sequence length="80" mass="8513">MAAARGDRSDSRDSAAGTPTAAVIKVRRVREMVMGSVAKRQETDILRPEAGEVTSMVDRPVFPLSAEALDERVVIAVSSA</sequence>
<name>A0ABQ1LC76_9BURK</name>
<feature type="region of interest" description="Disordered" evidence="1">
    <location>
        <begin position="1"/>
        <end position="20"/>
    </location>
</feature>
<gene>
    <name evidence="2" type="ORF">GCM10011572_48310</name>
</gene>
<dbReference type="EMBL" id="BMKG01000029">
    <property type="protein sequence ID" value="GGC21207.1"/>
    <property type="molecule type" value="Genomic_DNA"/>
</dbReference>
<accession>A0ABQ1LC76</accession>
<comment type="caution">
    <text evidence="2">The sequence shown here is derived from an EMBL/GenBank/DDBJ whole genome shotgun (WGS) entry which is preliminary data.</text>
</comment>